<evidence type="ECO:0000313" key="17">
    <source>
        <dbReference type="Proteomes" id="UP000504635"/>
    </source>
</evidence>
<dbReference type="PROSITE" id="PS50054">
    <property type="entry name" value="TYR_PHOSPHATASE_DUAL"/>
    <property type="match status" value="1"/>
</dbReference>
<reference evidence="18" key="1">
    <citation type="submission" date="2025-08" db="UniProtKB">
        <authorList>
            <consortium name="RefSeq"/>
        </authorList>
    </citation>
    <scope>IDENTIFICATION</scope>
    <source>
        <tissue evidence="18">Gonads</tissue>
    </source>
</reference>
<evidence type="ECO:0000256" key="7">
    <source>
        <dbReference type="ARBA" id="ARBA00022801"/>
    </source>
</evidence>
<evidence type="ECO:0000256" key="9">
    <source>
        <dbReference type="ARBA" id="ARBA00023242"/>
    </source>
</evidence>
<dbReference type="InterPro" id="IPR016130">
    <property type="entry name" value="Tyr_Pase_AS"/>
</dbReference>
<dbReference type="InterPro" id="IPR050561">
    <property type="entry name" value="PTP"/>
</dbReference>
<comment type="catalytic activity">
    <reaction evidence="11">
        <text>O-phospho-L-threonyl-[protein] + H2O = L-threonyl-[protein] + phosphate</text>
        <dbReference type="Rhea" id="RHEA:47004"/>
        <dbReference type="Rhea" id="RHEA-COMP:11060"/>
        <dbReference type="Rhea" id="RHEA-COMP:11605"/>
        <dbReference type="ChEBI" id="CHEBI:15377"/>
        <dbReference type="ChEBI" id="CHEBI:30013"/>
        <dbReference type="ChEBI" id="CHEBI:43474"/>
        <dbReference type="ChEBI" id="CHEBI:61977"/>
        <dbReference type="EC" id="3.1.3.16"/>
    </reaction>
</comment>
<evidence type="ECO:0000256" key="14">
    <source>
        <dbReference type="ARBA" id="ARBA00081937"/>
    </source>
</evidence>
<evidence type="ECO:0000313" key="18">
    <source>
        <dbReference type="RefSeq" id="XP_030747781.1"/>
    </source>
</evidence>
<dbReference type="InterPro" id="IPR020422">
    <property type="entry name" value="TYR_PHOSPHATASE_DUAL_dom"/>
</dbReference>
<dbReference type="RefSeq" id="XP_030747781.1">
    <property type="nucleotide sequence ID" value="XM_030891921.1"/>
</dbReference>
<dbReference type="PROSITE" id="PS50056">
    <property type="entry name" value="TYR_PHOSPHATASE_2"/>
    <property type="match status" value="1"/>
</dbReference>
<accession>A0A6J2X9C3</accession>
<dbReference type="FunFam" id="3.90.190.10:FF:000063">
    <property type="entry name" value="Dual specificity phosphatase 23"/>
    <property type="match status" value="1"/>
</dbReference>
<gene>
    <name evidence="18" type="primary">LOC115876221</name>
</gene>
<dbReference type="InterPro" id="IPR057023">
    <property type="entry name" value="PTP-SAK"/>
</dbReference>
<organism evidence="17 18">
    <name type="scientific">Sitophilus oryzae</name>
    <name type="common">Rice weevil</name>
    <name type="synonym">Curculio oryzae</name>
    <dbReference type="NCBI Taxonomy" id="7048"/>
    <lineage>
        <taxon>Eukaryota</taxon>
        <taxon>Metazoa</taxon>
        <taxon>Ecdysozoa</taxon>
        <taxon>Arthropoda</taxon>
        <taxon>Hexapoda</taxon>
        <taxon>Insecta</taxon>
        <taxon>Pterygota</taxon>
        <taxon>Neoptera</taxon>
        <taxon>Endopterygota</taxon>
        <taxon>Coleoptera</taxon>
        <taxon>Polyphaga</taxon>
        <taxon>Cucujiformia</taxon>
        <taxon>Curculionidae</taxon>
        <taxon>Dryophthorinae</taxon>
        <taxon>Sitophilus</taxon>
    </lineage>
</organism>
<dbReference type="GO" id="GO:0004722">
    <property type="term" value="F:protein serine/threonine phosphatase activity"/>
    <property type="evidence" value="ECO:0007669"/>
    <property type="project" value="UniProtKB-EC"/>
</dbReference>
<dbReference type="Pfam" id="PF22784">
    <property type="entry name" value="PTP-SAK"/>
    <property type="match status" value="1"/>
</dbReference>
<dbReference type="EC" id="3.1.3.48" evidence="4"/>
<keyword evidence="7" id="KW-0378">Hydrolase</keyword>
<dbReference type="InterPro" id="IPR000387">
    <property type="entry name" value="Tyr_Pase_dom"/>
</dbReference>
<dbReference type="SMART" id="SM00195">
    <property type="entry name" value="DSPc"/>
    <property type="match status" value="1"/>
</dbReference>
<evidence type="ECO:0000256" key="10">
    <source>
        <dbReference type="ARBA" id="ARBA00047761"/>
    </source>
</evidence>
<comment type="subcellular location">
    <subcellularLocation>
        <location evidence="2">Cytoplasm</location>
        <location evidence="2">Cytosol</location>
    </subcellularLocation>
    <subcellularLocation>
        <location evidence="1">Nucleus</location>
    </subcellularLocation>
</comment>
<dbReference type="KEGG" id="soy:115876221"/>
<dbReference type="EC" id="3.1.3.16" evidence="5"/>
<protein>
    <recommendedName>
        <fullName evidence="13">Dual specificity protein phosphatase 23</fullName>
        <ecNumber evidence="5">3.1.3.16</ecNumber>
        <ecNumber evidence="4">3.1.3.48</ecNumber>
    </recommendedName>
    <alternativeName>
        <fullName evidence="14">Low molecular mass dual specificity phosphatase 3</fullName>
    </alternativeName>
</protein>
<evidence type="ECO:0000256" key="3">
    <source>
        <dbReference type="ARBA" id="ARBA00008601"/>
    </source>
</evidence>
<dbReference type="AlphaFoldDB" id="A0A6J2X9C3"/>
<dbReference type="Gene3D" id="3.90.190.10">
    <property type="entry name" value="Protein tyrosine phosphatase superfamily"/>
    <property type="match status" value="1"/>
</dbReference>
<dbReference type="PROSITE" id="PS00383">
    <property type="entry name" value="TYR_PHOSPHATASE_1"/>
    <property type="match status" value="1"/>
</dbReference>
<keyword evidence="8" id="KW-0904">Protein phosphatase</keyword>
<dbReference type="GeneID" id="115876221"/>
<dbReference type="Proteomes" id="UP000504635">
    <property type="component" value="Unplaced"/>
</dbReference>
<evidence type="ECO:0000256" key="5">
    <source>
        <dbReference type="ARBA" id="ARBA00013081"/>
    </source>
</evidence>
<feature type="domain" description="Tyrosine-protein phosphatase" evidence="15">
    <location>
        <begin position="10"/>
        <end position="155"/>
    </location>
</feature>
<dbReference type="GO" id="GO:0005634">
    <property type="term" value="C:nucleus"/>
    <property type="evidence" value="ECO:0007669"/>
    <property type="project" value="UniProtKB-SubCell"/>
</dbReference>
<evidence type="ECO:0000259" key="15">
    <source>
        <dbReference type="PROSITE" id="PS50054"/>
    </source>
</evidence>
<evidence type="ECO:0000256" key="2">
    <source>
        <dbReference type="ARBA" id="ARBA00004514"/>
    </source>
</evidence>
<keyword evidence="17" id="KW-1185">Reference proteome</keyword>
<evidence type="ECO:0000256" key="11">
    <source>
        <dbReference type="ARBA" id="ARBA00048336"/>
    </source>
</evidence>
<dbReference type="SMART" id="SM00404">
    <property type="entry name" value="PTPc_motif"/>
    <property type="match status" value="1"/>
</dbReference>
<dbReference type="GO" id="GO:0005829">
    <property type="term" value="C:cytosol"/>
    <property type="evidence" value="ECO:0007669"/>
    <property type="project" value="UniProtKB-SubCell"/>
</dbReference>
<evidence type="ECO:0000259" key="16">
    <source>
        <dbReference type="PROSITE" id="PS50056"/>
    </source>
</evidence>
<dbReference type="GO" id="GO:0004725">
    <property type="term" value="F:protein tyrosine phosphatase activity"/>
    <property type="evidence" value="ECO:0007669"/>
    <property type="project" value="UniProtKB-EC"/>
</dbReference>
<keyword evidence="9" id="KW-0539">Nucleus</keyword>
<dbReference type="InParanoid" id="A0A6J2X9C3"/>
<evidence type="ECO:0000256" key="8">
    <source>
        <dbReference type="ARBA" id="ARBA00022912"/>
    </source>
</evidence>
<comment type="function">
    <text evidence="12">Protein phosphatase that mediates dephosphorylation of proteins phosphorylated on Tyr and Ser/Thr residues. In vitro, it can dephosphorylate p44-ERK1 (MAPK3) but not p54 SAPK-beta (MAPK10) in vitro. Able to enhance activation of JNK and p38 (MAPK14).</text>
</comment>
<dbReference type="CDD" id="cd14504">
    <property type="entry name" value="DUSP23"/>
    <property type="match status" value="1"/>
</dbReference>
<feature type="domain" description="Tyrosine specific protein phosphatases" evidence="16">
    <location>
        <begin position="75"/>
        <end position="143"/>
    </location>
</feature>
<dbReference type="InterPro" id="IPR003595">
    <property type="entry name" value="Tyr_Pase_cat"/>
</dbReference>
<dbReference type="OrthoDB" id="19045at2759"/>
<comment type="catalytic activity">
    <reaction evidence="10">
        <text>O-phospho-L-seryl-[protein] + H2O = L-seryl-[protein] + phosphate</text>
        <dbReference type="Rhea" id="RHEA:20629"/>
        <dbReference type="Rhea" id="RHEA-COMP:9863"/>
        <dbReference type="Rhea" id="RHEA-COMP:11604"/>
        <dbReference type="ChEBI" id="CHEBI:15377"/>
        <dbReference type="ChEBI" id="CHEBI:29999"/>
        <dbReference type="ChEBI" id="CHEBI:43474"/>
        <dbReference type="ChEBI" id="CHEBI:83421"/>
        <dbReference type="EC" id="3.1.3.16"/>
    </reaction>
</comment>
<sequence length="155" mass="17881">MSNGYSAPWNFSWVLPNELAATSCPQTLDDLEFLKSEGIRHLVTLSPEYIPPIRHFNGIKWSYIPIEEFEPPTLEDMTNFIKICQEAKENNEAVAVHCRAGRGRTGVMVACYFVRFMDMAPDRAITNIRMMRPGSVETHKQERAVRDYRDLLRSK</sequence>
<proteinExistence type="inferred from homology"/>
<dbReference type="SUPFAM" id="SSF52799">
    <property type="entry name" value="(Phosphotyrosine protein) phosphatases II"/>
    <property type="match status" value="1"/>
</dbReference>
<dbReference type="PANTHER" id="PTHR23339">
    <property type="entry name" value="TYROSINE SPECIFIC PROTEIN PHOSPHATASE AND DUAL SPECIFICITY PROTEIN PHOSPHATASE"/>
    <property type="match status" value="1"/>
</dbReference>
<name>A0A6J2X9C3_SITOR</name>
<dbReference type="InterPro" id="IPR029021">
    <property type="entry name" value="Prot-tyrosine_phosphatase-like"/>
</dbReference>
<evidence type="ECO:0000256" key="1">
    <source>
        <dbReference type="ARBA" id="ARBA00004123"/>
    </source>
</evidence>
<keyword evidence="6" id="KW-0963">Cytoplasm</keyword>
<comment type="similarity">
    <text evidence="3">Belongs to the protein-tyrosine phosphatase family. Non-receptor class dual specificity subfamily.</text>
</comment>
<evidence type="ECO:0000256" key="6">
    <source>
        <dbReference type="ARBA" id="ARBA00022490"/>
    </source>
</evidence>
<evidence type="ECO:0000256" key="13">
    <source>
        <dbReference type="ARBA" id="ARBA00068789"/>
    </source>
</evidence>
<evidence type="ECO:0000256" key="4">
    <source>
        <dbReference type="ARBA" id="ARBA00013064"/>
    </source>
</evidence>
<evidence type="ECO:0000256" key="12">
    <source>
        <dbReference type="ARBA" id="ARBA00053915"/>
    </source>
</evidence>